<gene>
    <name evidence="13" type="primary">g5878</name>
    <name evidence="13" type="ORF">VP750_LOCUS5032</name>
</gene>
<dbReference type="InterPro" id="IPR056521">
    <property type="entry name" value="MARCHF6-like_C"/>
</dbReference>
<evidence type="ECO:0000313" key="14">
    <source>
        <dbReference type="Proteomes" id="UP001497392"/>
    </source>
</evidence>
<feature type="compositionally biased region" description="Low complexity" evidence="10">
    <location>
        <begin position="148"/>
        <end position="183"/>
    </location>
</feature>
<feature type="transmembrane region" description="Helical" evidence="11">
    <location>
        <begin position="809"/>
        <end position="827"/>
    </location>
</feature>
<evidence type="ECO:0000256" key="5">
    <source>
        <dbReference type="ARBA" id="ARBA00022679"/>
    </source>
</evidence>
<comment type="catalytic activity">
    <reaction evidence="1">
        <text>S-ubiquitinyl-[E2 ubiquitin-conjugating enzyme]-L-cysteine + [acceptor protein]-L-lysine = [E2 ubiquitin-conjugating enzyme]-L-cysteine + N(6)-ubiquitinyl-[acceptor protein]-L-lysine.</text>
        <dbReference type="EC" id="2.3.2.27"/>
    </reaction>
</comment>
<feature type="transmembrane region" description="Helical" evidence="11">
    <location>
        <begin position="477"/>
        <end position="502"/>
    </location>
</feature>
<feature type="transmembrane region" description="Helical" evidence="11">
    <location>
        <begin position="760"/>
        <end position="789"/>
    </location>
</feature>
<feature type="compositionally biased region" description="Polar residues" evidence="10">
    <location>
        <begin position="190"/>
        <end position="214"/>
    </location>
</feature>
<feature type="transmembrane region" description="Helical" evidence="11">
    <location>
        <begin position="583"/>
        <end position="605"/>
    </location>
</feature>
<protein>
    <recommendedName>
        <fullName evidence="4">RING-type E3 ubiquitin transferase</fullName>
        <ecNumber evidence="4">2.3.2.27</ecNumber>
    </recommendedName>
</protein>
<evidence type="ECO:0000256" key="6">
    <source>
        <dbReference type="ARBA" id="ARBA00022692"/>
    </source>
</evidence>
<feature type="transmembrane region" description="Helical" evidence="11">
    <location>
        <begin position="848"/>
        <end position="866"/>
    </location>
</feature>
<keyword evidence="8 11" id="KW-1133">Transmembrane helix</keyword>
<feature type="domain" description="E3 ubiquitin-protein ligase MARCHF6-like C-terminal" evidence="12">
    <location>
        <begin position="754"/>
        <end position="908"/>
    </location>
</feature>
<reference evidence="13 14" key="1">
    <citation type="submission" date="2024-06" db="EMBL/GenBank/DDBJ databases">
        <authorList>
            <person name="Kraege A."/>
            <person name="Thomma B."/>
        </authorList>
    </citation>
    <scope>NUCLEOTIDE SEQUENCE [LARGE SCALE GENOMIC DNA]</scope>
</reference>
<dbReference type="EC" id="2.3.2.27" evidence="4"/>
<evidence type="ECO:0000256" key="4">
    <source>
        <dbReference type="ARBA" id="ARBA00012483"/>
    </source>
</evidence>
<feature type="transmembrane region" description="Helical" evidence="11">
    <location>
        <begin position="541"/>
        <end position="563"/>
    </location>
</feature>
<dbReference type="PANTHER" id="PTHR13145">
    <property type="entry name" value="SSM4 PROTEIN"/>
    <property type="match status" value="1"/>
</dbReference>
<keyword evidence="5" id="KW-0808">Transferase</keyword>
<feature type="transmembrane region" description="Helical" evidence="11">
    <location>
        <begin position="47"/>
        <end position="72"/>
    </location>
</feature>
<keyword evidence="7" id="KW-0833">Ubl conjugation pathway</keyword>
<evidence type="ECO:0000313" key="13">
    <source>
        <dbReference type="EMBL" id="CAL5223373.1"/>
    </source>
</evidence>
<feature type="transmembrane region" description="Helical" evidence="11">
    <location>
        <begin position="878"/>
        <end position="899"/>
    </location>
</feature>
<evidence type="ECO:0000256" key="10">
    <source>
        <dbReference type="SAM" id="MobiDB-lite"/>
    </source>
</evidence>
<keyword evidence="6 11" id="KW-0812">Transmembrane</keyword>
<evidence type="ECO:0000256" key="7">
    <source>
        <dbReference type="ARBA" id="ARBA00022786"/>
    </source>
</evidence>
<comment type="subcellular location">
    <subcellularLocation>
        <location evidence="2">Membrane</location>
        <topology evidence="2">Multi-pass membrane protein</topology>
    </subcellularLocation>
</comment>
<keyword evidence="14" id="KW-1185">Reference proteome</keyword>
<dbReference type="Proteomes" id="UP001497392">
    <property type="component" value="Unassembled WGS sequence"/>
</dbReference>
<evidence type="ECO:0000256" key="11">
    <source>
        <dbReference type="SAM" id="Phobius"/>
    </source>
</evidence>
<feature type="transmembrane region" description="Helical" evidence="11">
    <location>
        <begin position="381"/>
        <end position="405"/>
    </location>
</feature>
<evidence type="ECO:0000256" key="1">
    <source>
        <dbReference type="ARBA" id="ARBA00000900"/>
    </source>
</evidence>
<evidence type="ECO:0000259" key="12">
    <source>
        <dbReference type="Pfam" id="PF23113"/>
    </source>
</evidence>
<dbReference type="PANTHER" id="PTHR13145:SF0">
    <property type="entry name" value="E3 UBIQUITIN-PROTEIN LIGASE MARCHF6"/>
    <property type="match status" value="1"/>
</dbReference>
<name>A0ABP1FU02_9CHLO</name>
<dbReference type="EMBL" id="CAXHTA020000008">
    <property type="protein sequence ID" value="CAL5223373.1"/>
    <property type="molecule type" value="Genomic_DNA"/>
</dbReference>
<accession>A0ABP1FU02</accession>
<comment type="pathway">
    <text evidence="3">Protein modification; protein ubiquitination.</text>
</comment>
<evidence type="ECO:0000256" key="2">
    <source>
        <dbReference type="ARBA" id="ARBA00004141"/>
    </source>
</evidence>
<feature type="transmembrane region" description="Helical" evidence="11">
    <location>
        <begin position="444"/>
        <end position="471"/>
    </location>
</feature>
<evidence type="ECO:0000256" key="9">
    <source>
        <dbReference type="ARBA" id="ARBA00023136"/>
    </source>
</evidence>
<proteinExistence type="predicted"/>
<feature type="region of interest" description="Disordered" evidence="10">
    <location>
        <begin position="933"/>
        <end position="956"/>
    </location>
</feature>
<organism evidence="13 14">
    <name type="scientific">Coccomyxa viridis</name>
    <dbReference type="NCBI Taxonomy" id="1274662"/>
    <lineage>
        <taxon>Eukaryota</taxon>
        <taxon>Viridiplantae</taxon>
        <taxon>Chlorophyta</taxon>
        <taxon>core chlorophytes</taxon>
        <taxon>Trebouxiophyceae</taxon>
        <taxon>Trebouxiophyceae incertae sedis</taxon>
        <taxon>Coccomyxaceae</taxon>
        <taxon>Coccomyxa</taxon>
    </lineage>
</organism>
<feature type="transmembrane region" description="Helical" evidence="11">
    <location>
        <begin position="92"/>
        <end position="115"/>
    </location>
</feature>
<evidence type="ECO:0000256" key="3">
    <source>
        <dbReference type="ARBA" id="ARBA00004906"/>
    </source>
</evidence>
<feature type="region of interest" description="Disordered" evidence="10">
    <location>
        <begin position="148"/>
        <end position="257"/>
    </location>
</feature>
<feature type="transmembrane region" description="Helical" evidence="11">
    <location>
        <begin position="721"/>
        <end position="739"/>
    </location>
</feature>
<feature type="transmembrane region" description="Helical" evidence="11">
    <location>
        <begin position="281"/>
        <end position="300"/>
    </location>
</feature>
<evidence type="ECO:0000256" key="8">
    <source>
        <dbReference type="ARBA" id="ARBA00022989"/>
    </source>
</evidence>
<sequence>MSKKAKCELCNHPFSFTKVYAQNAPSKLPFREFAWGLTVRASHSVRFGLRVLVVTFTWLFVAPTLTCWLWRLAFVRSFQQGVSAIAQRFEPVLILADCIQGIVISCCLICAVLFCSAAWDYILQYWAAFAPHVLPPLDRPEEIEAAQAPQLAQPAVEESGADAASASHQQPAAQQPAHSGGPAVLDESMPGSSGAQQQTDSNAGGESSNGTSHENGPDTAAEAHGRPDENGPEAADLQRAARRRRDRQRVQAAAPREDNREVDFDALLGLEGPLIGLFENAAMIVLLAALMLFTAFWLPFTVGRCVLSAMAGLQLDHASLVMKAMQLRSTMRPQAMNQASAEALGASMEQDTAGFAAAVMVLERIFAELEAHLTQPSVTDWAVLMVGYVVLGCLAMAGLWLYLAWRMVRSRRRGRGLAWAKHALSMAGRQFRAHLIRMGFGAKVVCMLMTELVLLPIAHGYFVHICAWPLVHSRPAIHFGISFVLLHWLMGMGFLMATAGFLSISRSILRPEALPFLRDPYAYEEEEPFGQMMTAPIRDQMYKAVTGFAIMACLAVACIHVPVHLAKALSPSLFPLHLKLMDALAELPADLLLFHVCLPLTLPYLNIRAVVRRAVQWWLAQAAALLGLEDYLLRRAGQPGPAQAQGQQALLPTLIGEGGVVQGSNELAQGAQGIGLEGKLMVLLGMLIVTMISLITAGLLLPVHTGRLLLSLLHVPLRHDMYVAAAGCYALWALARLIGWARSVVMSPSIAGVLQKLGRGIWTCVGAVMLVVTALGLLSLMTGVLADLVLAPFRLPGRSTPVLLMQQDWALGMVSLKFVHHTMAGIPDRRLLRRPHFATFQAYVWPPLQLIAALLAVPFVVTRGILPHCGLPTSVLQVCWTWCWFAELAAVALFLLYRIGAVKVRELRRDLHEEKYLVGRQLNNLIRSHAISAPVGGEPRPTPDVSADMHAPASNP</sequence>
<dbReference type="Pfam" id="PF23113">
    <property type="entry name" value="MARCHF6_C"/>
    <property type="match status" value="1"/>
</dbReference>
<comment type="caution">
    <text evidence="13">The sequence shown here is derived from an EMBL/GenBank/DDBJ whole genome shotgun (WGS) entry which is preliminary data.</text>
</comment>
<keyword evidence="9 11" id="KW-0472">Membrane</keyword>
<feature type="transmembrane region" description="Helical" evidence="11">
    <location>
        <begin position="680"/>
        <end position="701"/>
    </location>
</feature>